<name>A0A450YA78_9GAMM</name>
<evidence type="ECO:0000256" key="1">
    <source>
        <dbReference type="SAM" id="Phobius"/>
    </source>
</evidence>
<feature type="transmembrane region" description="Helical" evidence="1">
    <location>
        <begin position="29"/>
        <end position="48"/>
    </location>
</feature>
<proteinExistence type="predicted"/>
<protein>
    <submittedName>
        <fullName evidence="2">Uncharacterized protein</fullName>
    </submittedName>
</protein>
<dbReference type="EMBL" id="CAADFT010000002">
    <property type="protein sequence ID" value="VFK38446.1"/>
    <property type="molecule type" value="Genomic_DNA"/>
</dbReference>
<organism evidence="2">
    <name type="scientific">Candidatus Kentrum sp. TC</name>
    <dbReference type="NCBI Taxonomy" id="2126339"/>
    <lineage>
        <taxon>Bacteria</taxon>
        <taxon>Pseudomonadati</taxon>
        <taxon>Pseudomonadota</taxon>
        <taxon>Gammaproteobacteria</taxon>
        <taxon>Candidatus Kentrum</taxon>
    </lineage>
</organism>
<keyword evidence="1" id="KW-1133">Transmembrane helix</keyword>
<gene>
    <name evidence="2" type="ORF">BECKTC1821E_GA0114239_100285</name>
</gene>
<accession>A0A450YA78</accession>
<feature type="transmembrane region" description="Helical" evidence="1">
    <location>
        <begin position="54"/>
        <end position="78"/>
    </location>
</feature>
<sequence length="349" mass="38447">MARLIARFEGLWAYLPAQVRSGVTNFTPLLIFWLLWMGSWCFADYLLIEIDLFGYGLFLGSVGSAGYLFTLVAFTLLGDNNRITDASTHIITALAMGAAAIFTAHALGLQPSGVFDPSSGGNPINTGSDVKAPNESISLISYLIPLFGLVLAVLLVMITLLANRVEQARDTAEKVRAVAQDAVEQARDAAGEASAKGEVLMVIIQLTERIQIAQYASEELRKNANDRSNRDIAPILKTNADILTHMISFFSSLRQWILEPLLVSTDDPSNKAKTFKLMLKTQDNPNNTVKLSVEGYKSLHTDHWQPAVRLLEKLLQSIHTPYFSANIPSSEVKRVSQGLREVREELKSL</sequence>
<evidence type="ECO:0000313" key="2">
    <source>
        <dbReference type="EMBL" id="VFK38446.1"/>
    </source>
</evidence>
<reference evidence="2" key="1">
    <citation type="submission" date="2019-02" db="EMBL/GenBank/DDBJ databases">
        <authorList>
            <person name="Gruber-Vodicka R. H."/>
            <person name="Seah K. B. B."/>
        </authorList>
    </citation>
    <scope>NUCLEOTIDE SEQUENCE</scope>
    <source>
        <strain evidence="2">BECK_BZ125</strain>
    </source>
</reference>
<keyword evidence="1" id="KW-0812">Transmembrane</keyword>
<keyword evidence="1" id="KW-0472">Membrane</keyword>
<feature type="transmembrane region" description="Helical" evidence="1">
    <location>
        <begin position="139"/>
        <end position="162"/>
    </location>
</feature>
<dbReference type="AlphaFoldDB" id="A0A450YA78"/>
<feature type="transmembrane region" description="Helical" evidence="1">
    <location>
        <begin position="90"/>
        <end position="109"/>
    </location>
</feature>